<gene>
    <name evidence="1" type="ORF">NU887_18200</name>
</gene>
<evidence type="ECO:0000313" key="2">
    <source>
        <dbReference type="Proteomes" id="UP001142175"/>
    </source>
</evidence>
<proteinExistence type="predicted"/>
<protein>
    <submittedName>
        <fullName evidence="1">Uncharacterized protein</fullName>
    </submittedName>
</protein>
<sequence length="168" mass="19223">MKKIYLLFLPILFFSCMESSEKVEMERLLGVWMHEFSNENETIESTISFNADGTYIIENRRVQSAEGFNPGLLDAYKGKYTLEAEKLTFSDKIFFFSEDFVNPPATIEALRQGENVKYPKETANVSFEENNQVMVLLYDCPGPEPEEDEIVVACLGLGPSPYTRVENF</sequence>
<dbReference type="RefSeq" id="WP_258424816.1">
    <property type="nucleotide sequence ID" value="NZ_JANSUY010000021.1"/>
</dbReference>
<name>A0A9X2T2J7_9BACT</name>
<keyword evidence="2" id="KW-1185">Reference proteome</keyword>
<dbReference type="EMBL" id="JANSUY010000021">
    <property type="protein sequence ID" value="MCR9016971.1"/>
    <property type="molecule type" value="Genomic_DNA"/>
</dbReference>
<reference evidence="1" key="1">
    <citation type="submission" date="2022-08" db="EMBL/GenBank/DDBJ databases">
        <authorList>
            <person name="Zhang D."/>
        </authorList>
    </citation>
    <scope>NUCLEOTIDE SEQUENCE</scope>
    <source>
        <strain evidence="1">XJ19-11</strain>
    </source>
</reference>
<dbReference type="Proteomes" id="UP001142175">
    <property type="component" value="Unassembled WGS sequence"/>
</dbReference>
<evidence type="ECO:0000313" key="1">
    <source>
        <dbReference type="EMBL" id="MCR9016971.1"/>
    </source>
</evidence>
<comment type="caution">
    <text evidence="1">The sequence shown here is derived from an EMBL/GenBank/DDBJ whole genome shotgun (WGS) entry which is preliminary data.</text>
</comment>
<organism evidence="1 2">
    <name type="scientific">Aquiflexum gelatinilyticum</name>
    <dbReference type="NCBI Taxonomy" id="2961943"/>
    <lineage>
        <taxon>Bacteria</taxon>
        <taxon>Pseudomonadati</taxon>
        <taxon>Bacteroidota</taxon>
        <taxon>Cytophagia</taxon>
        <taxon>Cytophagales</taxon>
        <taxon>Cyclobacteriaceae</taxon>
        <taxon>Aquiflexum</taxon>
    </lineage>
</organism>
<dbReference type="PROSITE" id="PS51257">
    <property type="entry name" value="PROKAR_LIPOPROTEIN"/>
    <property type="match status" value="1"/>
</dbReference>
<dbReference type="AlphaFoldDB" id="A0A9X2T2J7"/>
<accession>A0A9X2T2J7</accession>